<evidence type="ECO:0000313" key="2">
    <source>
        <dbReference type="Proteomes" id="UP000515734"/>
    </source>
</evidence>
<dbReference type="RefSeq" id="WP_185293146.1">
    <property type="nucleotide sequence ID" value="NZ_AP023287.1"/>
</dbReference>
<keyword evidence="1" id="KW-0378">Hydrolase</keyword>
<evidence type="ECO:0000313" key="1">
    <source>
        <dbReference type="EMBL" id="BCI55433.1"/>
    </source>
</evidence>
<organism evidence="1 2">
    <name type="scientific">Mycolicibacterium litorale</name>
    <dbReference type="NCBI Taxonomy" id="758802"/>
    <lineage>
        <taxon>Bacteria</taxon>
        <taxon>Bacillati</taxon>
        <taxon>Actinomycetota</taxon>
        <taxon>Actinomycetes</taxon>
        <taxon>Mycobacteriales</taxon>
        <taxon>Mycobacteriaceae</taxon>
        <taxon>Mycolicibacterium</taxon>
    </lineage>
</organism>
<name>A0A6S6P6C7_9MYCO</name>
<accession>A0A6S6P6C7</accession>
<protein>
    <submittedName>
        <fullName evidence="1">HNH endonuclease</fullName>
    </submittedName>
</protein>
<keyword evidence="1" id="KW-0540">Nuclease</keyword>
<dbReference type="AlphaFoldDB" id="A0A6S6P6C7"/>
<sequence length="426" mass="45470">MFESVFDVDPGAGEAELRAQVERLERLKSAAAAAQARATAAWAAKRSAAETAAGVPQKKRGRGLTAEIALARRDAPVCGNTHLGLARALVHEMPHTLAALECGALSEWRATLIVRESACLSVEHRRELDAEMCADVSKLDGWGNARIEAEAKKIAARLDAAAVVDRSAKAAEDRTVTIRPAPDCMAYVTALLPVAQGVGVYAALKRKADTTFDERSRGQIMADTLVERVTGRPAEQPVSVSLNLVLADTTLVGDDETPGWCGGYGPVPAAVVRALVSDAVADDTAKATLRRLYRHPSSGQLVAMESKARTFPKGLAAFIDIRDRTCRTPYCNAPIRHHDHAEPHHRGGRTSARNGLGECEACNYAKEAPGWTVTTGDDDGEHRAEFRTPTGATYRSTAPPLPGPPIYSRSVVEGGLSIDVVRFDAA</sequence>
<proteinExistence type="predicted"/>
<dbReference type="Proteomes" id="UP000515734">
    <property type="component" value="Chromosome"/>
</dbReference>
<dbReference type="GO" id="GO:0004519">
    <property type="term" value="F:endonuclease activity"/>
    <property type="evidence" value="ECO:0007669"/>
    <property type="project" value="UniProtKB-KW"/>
</dbReference>
<gene>
    <name evidence="1" type="ORF">NIIDNTM18_47110</name>
</gene>
<keyword evidence="1" id="KW-0255">Endonuclease</keyword>
<dbReference type="EMBL" id="AP023287">
    <property type="protein sequence ID" value="BCI55433.1"/>
    <property type="molecule type" value="Genomic_DNA"/>
</dbReference>
<reference evidence="1 2" key="1">
    <citation type="submission" date="2020-07" db="EMBL/GenBank/DDBJ databases">
        <title>Complete genome sequence of Mycolicibacterium litorale like strain isolated from cardiac implantable electronic device infection.</title>
        <authorList>
            <person name="Fukano H."/>
            <person name="Miyama H."/>
            <person name="Hoshino Y."/>
        </authorList>
    </citation>
    <scope>NUCLEOTIDE SEQUENCE [LARGE SCALE GENOMIC DNA]</scope>
    <source>
        <strain evidence="1 2">NIIDNTM18</strain>
    </source>
</reference>